<organism evidence="1 2">
    <name type="scientific">Sphaeroforma arctica JP610</name>
    <dbReference type="NCBI Taxonomy" id="667725"/>
    <lineage>
        <taxon>Eukaryota</taxon>
        <taxon>Ichthyosporea</taxon>
        <taxon>Ichthyophonida</taxon>
        <taxon>Sphaeroforma</taxon>
    </lineage>
</organism>
<protein>
    <submittedName>
        <fullName evidence="1">Uncharacterized protein</fullName>
    </submittedName>
</protein>
<dbReference type="AlphaFoldDB" id="A0A0L0FA52"/>
<accession>A0A0L0FA52</accession>
<name>A0A0L0FA52_9EUKA</name>
<dbReference type="RefSeq" id="XP_014147507.1">
    <property type="nucleotide sequence ID" value="XM_014292032.1"/>
</dbReference>
<evidence type="ECO:0000313" key="1">
    <source>
        <dbReference type="EMBL" id="KNC73605.1"/>
    </source>
</evidence>
<feature type="non-terminal residue" evidence="1">
    <location>
        <position position="1"/>
    </location>
</feature>
<dbReference type="EMBL" id="KQ245401">
    <property type="protein sequence ID" value="KNC73605.1"/>
    <property type="molecule type" value="Genomic_DNA"/>
</dbReference>
<dbReference type="Proteomes" id="UP000054560">
    <property type="component" value="Unassembled WGS sequence"/>
</dbReference>
<sequence>ELLQLKAYPHFMEKGNKNEYKSRKVLGRIYDRVCDMRHPRVKDMSVTVYPVRLQPIHEHQIMRSADPDLLIPHRDDFKVHLAYTLASLTV</sequence>
<proteinExistence type="predicted"/>
<reference evidence="1 2" key="1">
    <citation type="submission" date="2011-02" db="EMBL/GenBank/DDBJ databases">
        <title>The Genome Sequence of Sphaeroforma arctica JP610.</title>
        <authorList>
            <consortium name="The Broad Institute Genome Sequencing Platform"/>
            <person name="Russ C."/>
            <person name="Cuomo C."/>
            <person name="Young S.K."/>
            <person name="Zeng Q."/>
            <person name="Gargeya S."/>
            <person name="Alvarado L."/>
            <person name="Berlin A."/>
            <person name="Chapman S.B."/>
            <person name="Chen Z."/>
            <person name="Freedman E."/>
            <person name="Gellesch M."/>
            <person name="Goldberg J."/>
            <person name="Griggs A."/>
            <person name="Gujja S."/>
            <person name="Heilman E."/>
            <person name="Heiman D."/>
            <person name="Howarth C."/>
            <person name="Mehta T."/>
            <person name="Neiman D."/>
            <person name="Pearson M."/>
            <person name="Roberts A."/>
            <person name="Saif S."/>
            <person name="Shea T."/>
            <person name="Shenoy N."/>
            <person name="Sisk P."/>
            <person name="Stolte C."/>
            <person name="Sykes S."/>
            <person name="White J."/>
            <person name="Yandava C."/>
            <person name="Burger G."/>
            <person name="Gray M.W."/>
            <person name="Holland P.W.H."/>
            <person name="King N."/>
            <person name="Lang F.B.F."/>
            <person name="Roger A.J."/>
            <person name="Ruiz-Trillo I."/>
            <person name="Haas B."/>
            <person name="Nusbaum C."/>
            <person name="Birren B."/>
        </authorList>
    </citation>
    <scope>NUCLEOTIDE SEQUENCE [LARGE SCALE GENOMIC DNA]</scope>
    <source>
        <strain evidence="1 2">JP610</strain>
    </source>
</reference>
<gene>
    <name evidence="1" type="ORF">SARC_13836</name>
</gene>
<dbReference type="GeneID" id="25914340"/>
<keyword evidence="2" id="KW-1185">Reference proteome</keyword>
<dbReference type="OrthoDB" id="6513042at2759"/>
<evidence type="ECO:0000313" key="2">
    <source>
        <dbReference type="Proteomes" id="UP000054560"/>
    </source>
</evidence>